<feature type="region of interest" description="Disordered" evidence="1">
    <location>
        <begin position="111"/>
        <end position="140"/>
    </location>
</feature>
<comment type="caution">
    <text evidence="3">The sequence shown here is derived from an EMBL/GenBank/DDBJ whole genome shotgun (WGS) entry which is preliminary data.</text>
</comment>
<feature type="compositionally biased region" description="Basic and acidic residues" evidence="1">
    <location>
        <begin position="111"/>
        <end position="123"/>
    </location>
</feature>
<dbReference type="Proteomes" id="UP001140217">
    <property type="component" value="Unassembled WGS sequence"/>
</dbReference>
<accession>A0A9W8HCY9</accession>
<dbReference type="AlphaFoldDB" id="A0A9W8HCY9"/>
<sequence length="259" mass="26164">MLSKVAGVFAVAAAIAGADQVGYVQQQMRAAGGNAGCALAEQVRQCVNHSSMQRSVCAADDLDCQCLWASHITTCFAPCTADKVFSDGMHVAQADQLTICAQAAKFGPAAKEKERLKAEERANRGKKKPETQQLQQPSAAPRNINDINAAHEAPAASASDDAEAKRPAAPASAAATPAAGDKPKGAPARSTGARPSDHRGPANQRATAAAGAAAAAAKSKNKLGGDKAVTVTESSATSAAVHIALGLGCIALAAADQLF</sequence>
<dbReference type="EMBL" id="JANBUL010000068">
    <property type="protein sequence ID" value="KAJ2782612.1"/>
    <property type="molecule type" value="Genomic_DNA"/>
</dbReference>
<evidence type="ECO:0008006" key="5">
    <source>
        <dbReference type="Google" id="ProtNLM"/>
    </source>
</evidence>
<organism evidence="3 4">
    <name type="scientific">Coemansia javaensis</name>
    <dbReference type="NCBI Taxonomy" id="2761396"/>
    <lineage>
        <taxon>Eukaryota</taxon>
        <taxon>Fungi</taxon>
        <taxon>Fungi incertae sedis</taxon>
        <taxon>Zoopagomycota</taxon>
        <taxon>Kickxellomycotina</taxon>
        <taxon>Kickxellomycetes</taxon>
        <taxon>Kickxellales</taxon>
        <taxon>Kickxellaceae</taxon>
        <taxon>Coemansia</taxon>
    </lineage>
</organism>
<evidence type="ECO:0000313" key="3">
    <source>
        <dbReference type="EMBL" id="KAJ2782612.1"/>
    </source>
</evidence>
<protein>
    <recommendedName>
        <fullName evidence="5">Extracellular membrane protein CFEM domain-containing protein</fullName>
    </recommendedName>
</protein>
<keyword evidence="4" id="KW-1185">Reference proteome</keyword>
<feature type="compositionally biased region" description="Low complexity" evidence="1">
    <location>
        <begin position="167"/>
        <end position="188"/>
    </location>
</feature>
<feature type="region of interest" description="Disordered" evidence="1">
    <location>
        <begin position="153"/>
        <end position="213"/>
    </location>
</feature>
<dbReference type="OrthoDB" id="5592210at2759"/>
<evidence type="ECO:0000313" key="4">
    <source>
        <dbReference type="Proteomes" id="UP001140217"/>
    </source>
</evidence>
<feature type="chain" id="PRO_5040908443" description="Extracellular membrane protein CFEM domain-containing protein" evidence="2">
    <location>
        <begin position="19"/>
        <end position="259"/>
    </location>
</feature>
<evidence type="ECO:0000256" key="2">
    <source>
        <dbReference type="SAM" id="SignalP"/>
    </source>
</evidence>
<feature type="signal peptide" evidence="2">
    <location>
        <begin position="1"/>
        <end position="18"/>
    </location>
</feature>
<keyword evidence="2" id="KW-0732">Signal</keyword>
<evidence type="ECO:0000256" key="1">
    <source>
        <dbReference type="SAM" id="MobiDB-lite"/>
    </source>
</evidence>
<proteinExistence type="predicted"/>
<reference evidence="3" key="1">
    <citation type="submission" date="2022-07" db="EMBL/GenBank/DDBJ databases">
        <title>Phylogenomic reconstructions and comparative analyses of Kickxellomycotina fungi.</title>
        <authorList>
            <person name="Reynolds N.K."/>
            <person name="Stajich J.E."/>
            <person name="Barry K."/>
            <person name="Grigoriev I.V."/>
            <person name="Crous P."/>
            <person name="Smith M.E."/>
        </authorList>
    </citation>
    <scope>NUCLEOTIDE SEQUENCE</scope>
    <source>
        <strain evidence="3">NBRC 105414</strain>
    </source>
</reference>
<gene>
    <name evidence="3" type="ORF">H4R18_002180</name>
</gene>
<name>A0A9W8HCY9_9FUNG</name>